<dbReference type="CDD" id="cd00063">
    <property type="entry name" value="FN3"/>
    <property type="match status" value="1"/>
</dbReference>
<dbReference type="Proteomes" id="UP001139199">
    <property type="component" value="Unassembled WGS sequence"/>
</dbReference>
<dbReference type="Gene3D" id="2.60.40.10">
    <property type="entry name" value="Immunoglobulins"/>
    <property type="match status" value="2"/>
</dbReference>
<proteinExistence type="predicted"/>
<gene>
    <name evidence="1" type="ORF">LG649_09330</name>
</gene>
<feature type="non-terminal residue" evidence="1">
    <location>
        <position position="1"/>
    </location>
</feature>
<dbReference type="NCBIfam" id="TIGR04131">
    <property type="entry name" value="Bac_Flav_CTERM"/>
    <property type="match status" value="1"/>
</dbReference>
<dbReference type="InterPro" id="IPR026341">
    <property type="entry name" value="T9SS_type_B"/>
</dbReference>
<evidence type="ECO:0000313" key="1">
    <source>
        <dbReference type="EMBL" id="MCB4799047.1"/>
    </source>
</evidence>
<protein>
    <submittedName>
        <fullName evidence="1">Gliding motility-associated C-terminal domain-containing protein</fullName>
    </submittedName>
</protein>
<dbReference type="AlphaFoldDB" id="A0A9X1L490"/>
<dbReference type="RefSeq" id="WP_226543565.1">
    <property type="nucleotide sequence ID" value="NZ_JAJAPW010000004.1"/>
</dbReference>
<sequence length="299" mass="32533">ETLPTVPMCTTLTSPLNGSTDVSITTNLSWTAISDATGYKLTLGTTSGGTDILNAEDVGNVLTYDFVSDLPETSEIYVTITPYNAVGDAVSCTEESFTTETLPTVPMCTALDYPYNNETEVSIETDLSWEDVIDATGYRLFVGTASGSYDIVNNEDVGNVTSYSLNTNLPENTQIYVTVVAYNDIGDATGCIESLFKTDITLAESKYGFSPNGDGINDFWVINGIENSPNNVVNIYNRWGDLVFTIANYNNSSNVFRGEANRLKQMGASKLPNGTYFFEIKVSGTHNLKKLKGFVVIKR</sequence>
<accession>A0A9X1L490</accession>
<dbReference type="SUPFAM" id="SSF49265">
    <property type="entry name" value="Fibronectin type III"/>
    <property type="match status" value="1"/>
</dbReference>
<evidence type="ECO:0000313" key="2">
    <source>
        <dbReference type="Proteomes" id="UP001139199"/>
    </source>
</evidence>
<keyword evidence="2" id="KW-1185">Reference proteome</keyword>
<comment type="caution">
    <text evidence="1">The sequence shown here is derived from an EMBL/GenBank/DDBJ whole genome shotgun (WGS) entry which is preliminary data.</text>
</comment>
<name>A0A9X1L490_9FLAO</name>
<dbReference type="InterPro" id="IPR013783">
    <property type="entry name" value="Ig-like_fold"/>
</dbReference>
<reference evidence="1" key="1">
    <citation type="submission" date="2021-10" db="EMBL/GenBank/DDBJ databases">
        <title>Tamlana sargassums sp. nov., and Tamlana laminarinivorans sp. nov., two new bacteria isolated from the brown alga.</title>
        <authorList>
            <person name="Li J."/>
        </authorList>
    </citation>
    <scope>NUCLEOTIDE SEQUENCE</scope>
    <source>
        <strain evidence="1">PT2-4</strain>
    </source>
</reference>
<organism evidence="1 2">
    <name type="scientific">Neotamlana laminarinivorans</name>
    <dbReference type="NCBI Taxonomy" id="2883124"/>
    <lineage>
        <taxon>Bacteria</taxon>
        <taxon>Pseudomonadati</taxon>
        <taxon>Bacteroidota</taxon>
        <taxon>Flavobacteriia</taxon>
        <taxon>Flavobacteriales</taxon>
        <taxon>Flavobacteriaceae</taxon>
        <taxon>Neotamlana</taxon>
    </lineage>
</organism>
<dbReference type="InterPro" id="IPR003961">
    <property type="entry name" value="FN3_dom"/>
</dbReference>
<dbReference type="EMBL" id="JAJAPW010000004">
    <property type="protein sequence ID" value="MCB4799047.1"/>
    <property type="molecule type" value="Genomic_DNA"/>
</dbReference>
<dbReference type="Pfam" id="PF13585">
    <property type="entry name" value="CHU_C"/>
    <property type="match status" value="1"/>
</dbReference>
<dbReference type="InterPro" id="IPR036116">
    <property type="entry name" value="FN3_sf"/>
</dbReference>